<evidence type="ECO:0000256" key="7">
    <source>
        <dbReference type="ARBA" id="ARBA00023065"/>
    </source>
</evidence>
<evidence type="ECO:0000256" key="5">
    <source>
        <dbReference type="ARBA" id="ARBA00022692"/>
    </source>
</evidence>
<evidence type="ECO:0000256" key="3">
    <source>
        <dbReference type="ARBA" id="ARBA00022449"/>
    </source>
</evidence>
<dbReference type="AlphaFoldDB" id="A0AAX3BEL0"/>
<dbReference type="InterPro" id="IPR050222">
    <property type="entry name" value="MATE_MdtK"/>
</dbReference>
<feature type="transmembrane region" description="Helical" evidence="10">
    <location>
        <begin position="194"/>
        <end position="215"/>
    </location>
</feature>
<feature type="transmembrane region" description="Helical" evidence="10">
    <location>
        <begin position="385"/>
        <end position="409"/>
    </location>
</feature>
<feature type="transmembrane region" description="Helical" evidence="10">
    <location>
        <begin position="53"/>
        <end position="78"/>
    </location>
</feature>
<evidence type="ECO:0000256" key="2">
    <source>
        <dbReference type="ARBA" id="ARBA00022448"/>
    </source>
</evidence>
<evidence type="ECO:0000256" key="4">
    <source>
        <dbReference type="ARBA" id="ARBA00022475"/>
    </source>
</evidence>
<keyword evidence="12" id="KW-1185">Reference proteome</keyword>
<dbReference type="InterPro" id="IPR002528">
    <property type="entry name" value="MATE_fam"/>
</dbReference>
<organism evidence="11 12">
    <name type="scientific">Thermospira aquatica</name>
    <dbReference type="NCBI Taxonomy" id="2828656"/>
    <lineage>
        <taxon>Bacteria</taxon>
        <taxon>Pseudomonadati</taxon>
        <taxon>Spirochaetota</taxon>
        <taxon>Spirochaetia</taxon>
        <taxon>Brevinematales</taxon>
        <taxon>Thermospiraceae</taxon>
        <taxon>Thermospira</taxon>
    </lineage>
</organism>
<evidence type="ECO:0000313" key="11">
    <source>
        <dbReference type="EMBL" id="URA10784.1"/>
    </source>
</evidence>
<sequence length="473" mass="52567">MKSSQYMTEGSIASAIIRFSIPLFLGSVFQQLYNVVDSIILGQFVGKEAMAAVGVSFPITFLLIALVMGLTMGSMVLISQYYGAKNIQKVKLTISTTTFILLWTVVVVTLLGVLFGGWILKLIRTPGDIFFMAHRYTMIMFLGMFALFGYNGLSAILRGMGDSKTPLYLLIFSTILNILLDLLFVLVWKWGVEGVAVATVIAQAFSFVFGLLFLFKKSEFFRFRPKEFRFDWDIMKKSLAIGMPSGVQQVMVAIGSMILVGLVNAFGTDAIAAFTAAGRIESFTMMPAMNISMAISTFVGQNIGAGREDRVKQGVGVALVMATLLSVVLSLLMVTFAESLVMIFNRDASVVRIGREYMWIVAPFYLAFMVMFVFNGALRGAGDTFIPMIITILSLWGLRIPVSVFFSRYWGTNGIWWGIPVAWLFGMVFSGLYFLTGRWRNKVVVKEHHIPLEALEAVAAFECEENERKECLP</sequence>
<feature type="transmembrane region" description="Helical" evidence="10">
    <location>
        <begin position="250"/>
        <end position="277"/>
    </location>
</feature>
<dbReference type="RefSeq" id="WP_271435913.1">
    <property type="nucleotide sequence ID" value="NZ_CP073355.1"/>
</dbReference>
<dbReference type="CDD" id="cd13138">
    <property type="entry name" value="MATE_yoeA_like"/>
    <property type="match status" value="1"/>
</dbReference>
<accession>A0AAX3BEL0</accession>
<evidence type="ECO:0000256" key="9">
    <source>
        <dbReference type="ARBA" id="ARBA00031636"/>
    </source>
</evidence>
<evidence type="ECO:0000256" key="10">
    <source>
        <dbReference type="SAM" id="Phobius"/>
    </source>
</evidence>
<feature type="transmembrane region" description="Helical" evidence="10">
    <location>
        <begin position="415"/>
        <end position="436"/>
    </location>
</feature>
<keyword evidence="3" id="KW-0050">Antiport</keyword>
<evidence type="ECO:0000256" key="8">
    <source>
        <dbReference type="ARBA" id="ARBA00023136"/>
    </source>
</evidence>
<dbReference type="KEGG" id="taqu:KDW03_02985"/>
<feature type="transmembrane region" description="Helical" evidence="10">
    <location>
        <begin position="357"/>
        <end position="378"/>
    </location>
</feature>
<keyword evidence="5 10" id="KW-0812">Transmembrane</keyword>
<reference evidence="11" key="1">
    <citation type="submission" date="2021-04" db="EMBL/GenBank/DDBJ databases">
        <authorList>
            <person name="Postec A."/>
        </authorList>
    </citation>
    <scope>NUCLEOTIDE SEQUENCE</scope>
    <source>
        <strain evidence="11">F1F22</strain>
    </source>
</reference>
<feature type="transmembrane region" description="Helical" evidence="10">
    <location>
        <begin position="132"/>
        <end position="153"/>
    </location>
</feature>
<keyword evidence="4" id="KW-1003">Cell membrane</keyword>
<protein>
    <recommendedName>
        <fullName evidence="9">Multidrug-efflux transporter</fullName>
    </recommendedName>
</protein>
<reference evidence="11" key="2">
    <citation type="submission" date="2022-06" db="EMBL/GenBank/DDBJ databases">
        <title>Thermospira aquatica gen. nov., sp. nov.</title>
        <authorList>
            <person name="Ben Ali Gam Z."/>
            <person name="Labat M."/>
        </authorList>
    </citation>
    <scope>NUCLEOTIDE SEQUENCE</scope>
    <source>
        <strain evidence="11">F1F22</strain>
    </source>
</reference>
<dbReference type="EMBL" id="CP073355">
    <property type="protein sequence ID" value="URA10784.1"/>
    <property type="molecule type" value="Genomic_DNA"/>
</dbReference>
<gene>
    <name evidence="11" type="ORF">KDW03_02985</name>
</gene>
<dbReference type="Pfam" id="PF01554">
    <property type="entry name" value="MatE"/>
    <property type="match status" value="2"/>
</dbReference>
<dbReference type="GO" id="GO:0005886">
    <property type="term" value="C:plasma membrane"/>
    <property type="evidence" value="ECO:0007669"/>
    <property type="project" value="UniProtKB-SubCell"/>
</dbReference>
<keyword evidence="8 10" id="KW-0472">Membrane</keyword>
<comment type="subcellular location">
    <subcellularLocation>
        <location evidence="1">Cell membrane</location>
        <topology evidence="1">Multi-pass membrane protein</topology>
    </subcellularLocation>
</comment>
<keyword evidence="7" id="KW-0406">Ion transport</keyword>
<dbReference type="GO" id="GO:0015297">
    <property type="term" value="F:antiporter activity"/>
    <property type="evidence" value="ECO:0007669"/>
    <property type="project" value="UniProtKB-KW"/>
</dbReference>
<feature type="transmembrane region" description="Helical" evidence="10">
    <location>
        <begin position="165"/>
        <end position="188"/>
    </location>
</feature>
<feature type="transmembrane region" description="Helical" evidence="10">
    <location>
        <begin position="315"/>
        <end position="337"/>
    </location>
</feature>
<dbReference type="PANTHER" id="PTHR43298">
    <property type="entry name" value="MULTIDRUG RESISTANCE PROTEIN NORM-RELATED"/>
    <property type="match status" value="1"/>
</dbReference>
<feature type="transmembrane region" description="Helical" evidence="10">
    <location>
        <begin position="12"/>
        <end position="33"/>
    </location>
</feature>
<evidence type="ECO:0000256" key="6">
    <source>
        <dbReference type="ARBA" id="ARBA00022989"/>
    </source>
</evidence>
<evidence type="ECO:0000313" key="12">
    <source>
        <dbReference type="Proteomes" id="UP001056539"/>
    </source>
</evidence>
<proteinExistence type="predicted"/>
<dbReference type="NCBIfam" id="TIGR00797">
    <property type="entry name" value="matE"/>
    <property type="match status" value="1"/>
</dbReference>
<dbReference type="InterPro" id="IPR048279">
    <property type="entry name" value="MdtK-like"/>
</dbReference>
<dbReference type="GO" id="GO:0006811">
    <property type="term" value="P:monoatomic ion transport"/>
    <property type="evidence" value="ECO:0007669"/>
    <property type="project" value="UniProtKB-KW"/>
</dbReference>
<dbReference type="Proteomes" id="UP001056539">
    <property type="component" value="Chromosome"/>
</dbReference>
<keyword evidence="6 10" id="KW-1133">Transmembrane helix</keyword>
<feature type="transmembrane region" description="Helical" evidence="10">
    <location>
        <begin position="283"/>
        <end position="303"/>
    </location>
</feature>
<dbReference type="PANTHER" id="PTHR43298:SF2">
    <property type="entry name" value="FMN_FAD EXPORTER YEEO-RELATED"/>
    <property type="match status" value="1"/>
</dbReference>
<keyword evidence="2" id="KW-0813">Transport</keyword>
<feature type="transmembrane region" description="Helical" evidence="10">
    <location>
        <begin position="99"/>
        <end position="120"/>
    </location>
</feature>
<dbReference type="GO" id="GO:0042910">
    <property type="term" value="F:xenobiotic transmembrane transporter activity"/>
    <property type="evidence" value="ECO:0007669"/>
    <property type="project" value="InterPro"/>
</dbReference>
<evidence type="ECO:0000256" key="1">
    <source>
        <dbReference type="ARBA" id="ARBA00004651"/>
    </source>
</evidence>
<dbReference type="PIRSF" id="PIRSF006603">
    <property type="entry name" value="DinF"/>
    <property type="match status" value="1"/>
</dbReference>
<name>A0AAX3BEL0_9SPIR</name>